<evidence type="ECO:0000313" key="2">
    <source>
        <dbReference type="Proteomes" id="UP001229421"/>
    </source>
</evidence>
<keyword evidence="2" id="KW-1185">Reference proteome</keyword>
<gene>
    <name evidence="1" type="ORF">QVD17_34499</name>
</gene>
<proteinExistence type="predicted"/>
<evidence type="ECO:0000313" key="1">
    <source>
        <dbReference type="EMBL" id="KAK1412904.1"/>
    </source>
</evidence>
<dbReference type="EMBL" id="JAUHHV010000009">
    <property type="protein sequence ID" value="KAK1412904.1"/>
    <property type="molecule type" value="Genomic_DNA"/>
</dbReference>
<name>A0AAD8JZP6_TARER</name>
<comment type="caution">
    <text evidence="1">The sequence shown here is derived from an EMBL/GenBank/DDBJ whole genome shotgun (WGS) entry which is preliminary data.</text>
</comment>
<reference evidence="1" key="1">
    <citation type="journal article" date="2023" name="bioRxiv">
        <title>Improved chromosome-level genome assembly for marigold (Tagetes erecta).</title>
        <authorList>
            <person name="Jiang F."/>
            <person name="Yuan L."/>
            <person name="Wang S."/>
            <person name="Wang H."/>
            <person name="Xu D."/>
            <person name="Wang A."/>
            <person name="Fan W."/>
        </authorList>
    </citation>
    <scope>NUCLEOTIDE SEQUENCE</scope>
    <source>
        <strain evidence="1">WSJ</strain>
        <tissue evidence="1">Leaf</tissue>
    </source>
</reference>
<accession>A0AAD8JZP6</accession>
<protein>
    <submittedName>
        <fullName evidence="1">Uncharacterized protein</fullName>
    </submittedName>
</protein>
<dbReference type="Proteomes" id="UP001229421">
    <property type="component" value="Unassembled WGS sequence"/>
</dbReference>
<dbReference type="AlphaFoldDB" id="A0AAD8JZP6"/>
<sequence length="99" mass="11570">MSKNLNTPFIYSSLDSEEEANEYANRKSKWRPPLRFPQIPPEELSGDHRGVLRIEWRLWKLAQVKKLHGATGKSYALKCCPGNNYMIIRAVSYEEQEMQ</sequence>
<organism evidence="1 2">
    <name type="scientific">Tagetes erecta</name>
    <name type="common">African marigold</name>
    <dbReference type="NCBI Taxonomy" id="13708"/>
    <lineage>
        <taxon>Eukaryota</taxon>
        <taxon>Viridiplantae</taxon>
        <taxon>Streptophyta</taxon>
        <taxon>Embryophyta</taxon>
        <taxon>Tracheophyta</taxon>
        <taxon>Spermatophyta</taxon>
        <taxon>Magnoliopsida</taxon>
        <taxon>eudicotyledons</taxon>
        <taxon>Gunneridae</taxon>
        <taxon>Pentapetalae</taxon>
        <taxon>asterids</taxon>
        <taxon>campanulids</taxon>
        <taxon>Asterales</taxon>
        <taxon>Asteraceae</taxon>
        <taxon>Asteroideae</taxon>
        <taxon>Heliantheae alliance</taxon>
        <taxon>Tageteae</taxon>
        <taxon>Tagetes</taxon>
    </lineage>
</organism>